<dbReference type="Gene3D" id="3.90.550.10">
    <property type="entry name" value="Spore Coat Polysaccharide Biosynthesis Protein SpsA, Chain A"/>
    <property type="match status" value="1"/>
</dbReference>
<accession>A0ABT3GS60</accession>
<dbReference type="PANTHER" id="PTHR43777:SF1">
    <property type="entry name" value="MOLYBDENUM COFACTOR CYTIDYLYLTRANSFERASE"/>
    <property type="match status" value="1"/>
</dbReference>
<dbReference type="PANTHER" id="PTHR43777">
    <property type="entry name" value="MOLYBDENUM COFACTOR CYTIDYLYLTRANSFERASE"/>
    <property type="match status" value="1"/>
</dbReference>
<gene>
    <name evidence="2" type="ORF">OKA05_27710</name>
</gene>
<dbReference type="RefSeq" id="WP_264490477.1">
    <property type="nucleotide sequence ID" value="NZ_JAPDDT010000024.1"/>
</dbReference>
<keyword evidence="3" id="KW-1185">Reference proteome</keyword>
<dbReference type="EMBL" id="JAPDDT010000024">
    <property type="protein sequence ID" value="MCW1926369.1"/>
    <property type="molecule type" value="Genomic_DNA"/>
</dbReference>
<dbReference type="Proteomes" id="UP001320876">
    <property type="component" value="Unassembled WGS sequence"/>
</dbReference>
<evidence type="ECO:0000313" key="3">
    <source>
        <dbReference type="Proteomes" id="UP001320876"/>
    </source>
</evidence>
<dbReference type="CDD" id="cd04182">
    <property type="entry name" value="GT_2_like_f"/>
    <property type="match status" value="1"/>
</dbReference>
<dbReference type="SUPFAM" id="SSF53448">
    <property type="entry name" value="Nucleotide-diphospho-sugar transferases"/>
    <property type="match status" value="1"/>
</dbReference>
<evidence type="ECO:0000313" key="2">
    <source>
        <dbReference type="EMBL" id="MCW1926369.1"/>
    </source>
</evidence>
<dbReference type="InterPro" id="IPR025877">
    <property type="entry name" value="MobA-like_NTP_Trfase"/>
</dbReference>
<sequence length="194" mass="20561">MKIGAVILAAGKASRFGAPKQLLEIEGESLIDRACRTALEAGCEPVLRVLGAHAEAILERPCPEGVETLVHPGWEEGMGSSLAAGVKRLLELSPDLEAVLVMLADQPMVSADLLEEMKGGLCAATIVMCDHGEATGPPALFSKLHFEELMALHGDRGAKAVAADHRTALVAFGDAVWDIDSPEAWERFLGRQAD</sequence>
<comment type="caution">
    <text evidence="2">The sequence shown here is derived from an EMBL/GenBank/DDBJ whole genome shotgun (WGS) entry which is preliminary data.</text>
</comment>
<protein>
    <submittedName>
        <fullName evidence="2">Nucleotidyltransferase family protein</fullName>
    </submittedName>
</protein>
<dbReference type="Pfam" id="PF12804">
    <property type="entry name" value="NTP_transf_3"/>
    <property type="match status" value="1"/>
</dbReference>
<reference evidence="2 3" key="1">
    <citation type="submission" date="2022-10" db="EMBL/GenBank/DDBJ databases">
        <title>Luteolibacter arcticus strain CCTCC AB 2014275, whole genome shotgun sequencing project.</title>
        <authorList>
            <person name="Zhao G."/>
            <person name="Shen L."/>
        </authorList>
    </citation>
    <scope>NUCLEOTIDE SEQUENCE [LARGE SCALE GENOMIC DNA]</scope>
    <source>
        <strain evidence="2 3">CCTCC AB 2014275</strain>
    </source>
</reference>
<feature type="domain" description="MobA-like NTP transferase" evidence="1">
    <location>
        <begin position="5"/>
        <end position="165"/>
    </location>
</feature>
<proteinExistence type="predicted"/>
<name>A0ABT3GS60_9BACT</name>
<evidence type="ECO:0000259" key="1">
    <source>
        <dbReference type="Pfam" id="PF12804"/>
    </source>
</evidence>
<dbReference type="InterPro" id="IPR029044">
    <property type="entry name" value="Nucleotide-diphossugar_trans"/>
</dbReference>
<organism evidence="2 3">
    <name type="scientific">Luteolibacter arcticus</name>
    <dbReference type="NCBI Taxonomy" id="1581411"/>
    <lineage>
        <taxon>Bacteria</taxon>
        <taxon>Pseudomonadati</taxon>
        <taxon>Verrucomicrobiota</taxon>
        <taxon>Verrucomicrobiia</taxon>
        <taxon>Verrucomicrobiales</taxon>
        <taxon>Verrucomicrobiaceae</taxon>
        <taxon>Luteolibacter</taxon>
    </lineage>
</organism>